<gene>
    <name evidence="1" type="ORF">Cvel_9385</name>
</gene>
<dbReference type="EMBL" id="CDMZ01004320">
    <property type="protein sequence ID" value="CEM49386.1"/>
    <property type="molecule type" value="Genomic_DNA"/>
</dbReference>
<sequence>MGAPLEKCLSGSFVPYCLYYPAAVTTDSPEGRLLHSMCTDVLAPYFPEARAKDPSSDKKDICDGLSIKYRKLLAEKTLAMQTKAISSMEEVVDLQKKANLAVTIPAEAEKMDFLEDRIKTESKSLFSYLKDLARRAFPVAENIRRGVDGIAESVTSLKGVTVSLKSSRPKMNLKTPDGLVLAEEMLMAAVDSEVLIDQNITSVTSMLNQQGAIGPKLKRGQTAPFGFVKIPSKDVDELEKKLSFALDDWKGFRGEASSRAKKLDVSKHYDDEKIVKTAEQYQEIEQLHIAQQQTLVKYVLYPGGQATSGAQAVAATAG</sequence>
<evidence type="ECO:0000313" key="1">
    <source>
        <dbReference type="EMBL" id="CEM49386.1"/>
    </source>
</evidence>
<dbReference type="VEuPathDB" id="CryptoDB:Cvel_9385"/>
<organism evidence="1">
    <name type="scientific">Chromera velia CCMP2878</name>
    <dbReference type="NCBI Taxonomy" id="1169474"/>
    <lineage>
        <taxon>Eukaryota</taxon>
        <taxon>Sar</taxon>
        <taxon>Alveolata</taxon>
        <taxon>Colpodellida</taxon>
        <taxon>Chromeraceae</taxon>
        <taxon>Chromera</taxon>
    </lineage>
</organism>
<name>A0A0G4HXY8_9ALVE</name>
<proteinExistence type="predicted"/>
<accession>A0A0G4HXY8</accession>
<protein>
    <submittedName>
        <fullName evidence="1">Uncharacterized protein</fullName>
    </submittedName>
</protein>
<reference evidence="1" key="1">
    <citation type="submission" date="2014-11" db="EMBL/GenBank/DDBJ databases">
        <authorList>
            <person name="Otto D Thomas"/>
            <person name="Naeem Raeece"/>
        </authorList>
    </citation>
    <scope>NUCLEOTIDE SEQUENCE</scope>
</reference>
<dbReference type="AlphaFoldDB" id="A0A0G4HXY8"/>